<sequence>MREQEFKETAALGAANAEAIELTRRHCRNARLKLLGGNSYGGSLLGVPLGLFEIRCEHAPPPRVQSPRATDLAIEFYRANCTSCAHRDGTGELPNLATVSTQRAAVEQAHADAAWRVAQERAARHRARGERRRLVLAGEGHVVRDLGEALNRIDHSDPRVEPLTGSQQQAVRHVLDTARAAPELFRPVLVDSLVELATDTADHTALEALQALVQAGRCPTRQAVSAAVTVLREQRSVEAGRLFGLLGPDLTAADLPDVVDRLIELASGGDDGPWAVPVSTEGLLAASRVDLAMVTGRIVTHLSSDEEQTRQAGADAARALLAVDATRIMALGPPLAASIRGEDAGYAGMPHPAGAALGALAEGWRGEPELTRQIVEAAAATASQPARDQLARVPWFLQRFREPWDASPEATSLAIAFMARRAGGDWGNEAAAHSAEHMRILAGEIPNAVADHIDELLGVILALSEPIEDSTLIATETGLPPVLQDMERFGSRIKRDARRRNLAAAIGRCAVADSDAVLTPVRSIFGATTGDENHDRTTCAAMLEVLKSAVSAETLRDILPTTYTALCHTDPVVRRGGIDLWMACARVADTLPTELTELSAVLLDDTYVIVHRAMLDKIPQLRLPDEVAPRLLASVAGWIATYAQPQTDPHPEVLASALWSLLFLAQQLPDNTETVRWLDFALAYVELCRPQDRERLLTANWPEKLRAHQLWVRAALVTSASPELIDYYNTRREPLLQALFDQPYLLTGTPFADIEPLSTVHGSAHSWRALEPVELLQSAGRWADASTLARRVEADQPPGAEGAPARTIARAIARGAELGEALVVGPPNTAQLSTLTAAADAAVTAVEQAFPDATQDGQVRATLDTLRTAATVAALLLAPTVTDPAADAEVLDKAAERLQATPATHASGAQRALIASAWKIAALLFRYDAALRLADPTTPVLLQAAQRRAQVLRTALDAAPQTGPSNLRGFLTAVEAVGDPAAAETAWRSLATVPAPVSLVGTGLTPRRFTPRALVPAPVQLPRAVCVASILGVPVTDVLVVRPGEVYHLGMTVRLLDVPDWAERCIVEPVTTLGRNALSLPRYEILLADGAVDELGIMLHDEAPLHCGVEQAILAPALDCPLQVRLVGDGYEQVVDVGGLRRLRLRPFDPSRDALTEHEQTDSRLLSMFAALDATMFDAEDVRGFCRLFAACVRAAQTIMFEKVFRRGTRVTEAQFHDELERRLLTDPEIGGRLTRRDPVAGGFDDLLHDDIIAELKVSRGKPITVDDCARYVGQPSQYGVGRGSQLSILVVLDHGRKTAPPGVIENYIDWLKPRLHGLDDPRYPTLVGVLIINTNLPVPSEWSRRGVEAERIPAAREPGR</sequence>
<dbReference type="SUPFAM" id="SSF48371">
    <property type="entry name" value="ARM repeat"/>
    <property type="match status" value="1"/>
</dbReference>
<dbReference type="RefSeq" id="WP_203919738.1">
    <property type="nucleotide sequence ID" value="NZ_BONZ01000039.1"/>
</dbReference>
<gene>
    <name evidence="1" type="ORF">Raf01_43270</name>
</gene>
<evidence type="ECO:0000313" key="1">
    <source>
        <dbReference type="EMBL" id="GIH16155.1"/>
    </source>
</evidence>
<evidence type="ECO:0000313" key="2">
    <source>
        <dbReference type="Proteomes" id="UP000642748"/>
    </source>
</evidence>
<keyword evidence="2" id="KW-1185">Reference proteome</keyword>
<organism evidence="1 2">
    <name type="scientific">Rugosimonospora africana</name>
    <dbReference type="NCBI Taxonomy" id="556532"/>
    <lineage>
        <taxon>Bacteria</taxon>
        <taxon>Bacillati</taxon>
        <taxon>Actinomycetota</taxon>
        <taxon>Actinomycetes</taxon>
        <taxon>Micromonosporales</taxon>
        <taxon>Micromonosporaceae</taxon>
        <taxon>Rugosimonospora</taxon>
    </lineage>
</organism>
<dbReference type="EMBL" id="BONZ01000039">
    <property type="protein sequence ID" value="GIH16155.1"/>
    <property type="molecule type" value="Genomic_DNA"/>
</dbReference>
<name>A0A8J3QRJ1_9ACTN</name>
<dbReference type="Proteomes" id="UP000642748">
    <property type="component" value="Unassembled WGS sequence"/>
</dbReference>
<accession>A0A8J3QRJ1</accession>
<proteinExistence type="predicted"/>
<comment type="caution">
    <text evidence="1">The sequence shown here is derived from an EMBL/GenBank/DDBJ whole genome shotgun (WGS) entry which is preliminary data.</text>
</comment>
<dbReference type="InterPro" id="IPR016024">
    <property type="entry name" value="ARM-type_fold"/>
</dbReference>
<protein>
    <submittedName>
        <fullName evidence="1">Uncharacterized protein</fullName>
    </submittedName>
</protein>
<reference evidence="1" key="1">
    <citation type="submission" date="2021-01" db="EMBL/GenBank/DDBJ databases">
        <title>Whole genome shotgun sequence of Rugosimonospora africana NBRC 104875.</title>
        <authorList>
            <person name="Komaki H."/>
            <person name="Tamura T."/>
        </authorList>
    </citation>
    <scope>NUCLEOTIDE SEQUENCE</scope>
    <source>
        <strain evidence="1">NBRC 104875</strain>
    </source>
</reference>